<proteinExistence type="predicted"/>
<reference evidence="1" key="1">
    <citation type="submission" date="2020-08" db="EMBL/GenBank/DDBJ databases">
        <title>Multicomponent nature underlies the extraordinary mechanical properties of spider dragline silk.</title>
        <authorList>
            <person name="Kono N."/>
            <person name="Nakamura H."/>
            <person name="Mori M."/>
            <person name="Yoshida Y."/>
            <person name="Ohtoshi R."/>
            <person name="Malay A.D."/>
            <person name="Moran D.A.P."/>
            <person name="Tomita M."/>
            <person name="Numata K."/>
            <person name="Arakawa K."/>
        </authorList>
    </citation>
    <scope>NUCLEOTIDE SEQUENCE</scope>
</reference>
<keyword evidence="2" id="KW-1185">Reference proteome</keyword>
<protein>
    <submittedName>
        <fullName evidence="1">Uncharacterized protein</fullName>
    </submittedName>
</protein>
<organism evidence="1 2">
    <name type="scientific">Trichonephila clavipes</name>
    <name type="common">Golden silk orbweaver</name>
    <name type="synonym">Nephila clavipes</name>
    <dbReference type="NCBI Taxonomy" id="2585209"/>
    <lineage>
        <taxon>Eukaryota</taxon>
        <taxon>Metazoa</taxon>
        <taxon>Ecdysozoa</taxon>
        <taxon>Arthropoda</taxon>
        <taxon>Chelicerata</taxon>
        <taxon>Arachnida</taxon>
        <taxon>Araneae</taxon>
        <taxon>Araneomorphae</taxon>
        <taxon>Entelegynae</taxon>
        <taxon>Araneoidea</taxon>
        <taxon>Nephilidae</taxon>
        <taxon>Trichonephila</taxon>
    </lineage>
</organism>
<sequence length="98" mass="11294">MVEIQFFVRENYVNRFIKSLVKKIDEAVDNAGVEQISICTSNDVDLCYLARKLSGDLDVDATIPRIVKRQSQRCKAKLTNTEEYFHTVVLLLTLTKRN</sequence>
<dbReference type="Proteomes" id="UP000887159">
    <property type="component" value="Unassembled WGS sequence"/>
</dbReference>
<evidence type="ECO:0000313" key="1">
    <source>
        <dbReference type="EMBL" id="GFY31231.1"/>
    </source>
</evidence>
<dbReference type="AlphaFoldDB" id="A0A8X7BGW5"/>
<dbReference type="EMBL" id="BMAU01021397">
    <property type="protein sequence ID" value="GFY31231.1"/>
    <property type="molecule type" value="Genomic_DNA"/>
</dbReference>
<evidence type="ECO:0000313" key="2">
    <source>
        <dbReference type="Proteomes" id="UP000887159"/>
    </source>
</evidence>
<gene>
    <name evidence="1" type="ORF">TNCV_751941</name>
</gene>
<accession>A0A8X7BGW5</accession>
<name>A0A8X7BGW5_TRICX</name>
<comment type="caution">
    <text evidence="1">The sequence shown here is derived from an EMBL/GenBank/DDBJ whole genome shotgun (WGS) entry which is preliminary data.</text>
</comment>